<name>A0A4S1CM47_9BACT</name>
<gene>
    <name evidence="1" type="ORF">E4633_02430</name>
</gene>
<dbReference type="EMBL" id="SRSC01000001">
    <property type="protein sequence ID" value="TGU74340.1"/>
    <property type="molecule type" value="Genomic_DNA"/>
</dbReference>
<comment type="caution">
    <text evidence="1">The sequence shown here is derived from an EMBL/GenBank/DDBJ whole genome shotgun (WGS) entry which is preliminary data.</text>
</comment>
<organism evidence="1 2">
    <name type="scientific">Geomonas terrae</name>
    <dbReference type="NCBI Taxonomy" id="2562681"/>
    <lineage>
        <taxon>Bacteria</taxon>
        <taxon>Pseudomonadati</taxon>
        <taxon>Thermodesulfobacteriota</taxon>
        <taxon>Desulfuromonadia</taxon>
        <taxon>Geobacterales</taxon>
        <taxon>Geobacteraceae</taxon>
        <taxon>Geomonas</taxon>
    </lineage>
</organism>
<keyword evidence="2" id="KW-1185">Reference proteome</keyword>
<sequence>MINKTLHHRSLLIFLTCATTLCVLFFGMRVPDMSQPGRHPKPKPRAYIEEQFKKHHETAAKKSLDHVQAELPPAVELVLHATYRTELPHAFHGAALSTYFPNLSRAPPHSAA</sequence>
<evidence type="ECO:0000313" key="1">
    <source>
        <dbReference type="EMBL" id="TGU74340.1"/>
    </source>
</evidence>
<reference evidence="1 2" key="1">
    <citation type="submission" date="2019-04" db="EMBL/GenBank/DDBJ databases">
        <title>Geobacter oryzae sp. nov., ferric-reducing bacteria isolated from paddy soil.</title>
        <authorList>
            <person name="Xu Z."/>
            <person name="Masuda Y."/>
            <person name="Itoh H."/>
            <person name="Senoo K."/>
        </authorList>
    </citation>
    <scope>NUCLEOTIDE SEQUENCE [LARGE SCALE GENOMIC DNA]</scope>
    <source>
        <strain evidence="1 2">Red111</strain>
    </source>
</reference>
<dbReference type="AlphaFoldDB" id="A0A4S1CM47"/>
<accession>A0A4S1CM47</accession>
<dbReference type="Proteomes" id="UP000306416">
    <property type="component" value="Unassembled WGS sequence"/>
</dbReference>
<dbReference type="RefSeq" id="WP_135868673.1">
    <property type="nucleotide sequence ID" value="NZ_SRSC01000001.1"/>
</dbReference>
<proteinExistence type="predicted"/>
<evidence type="ECO:0000313" key="2">
    <source>
        <dbReference type="Proteomes" id="UP000306416"/>
    </source>
</evidence>
<protein>
    <submittedName>
        <fullName evidence="1">Uncharacterized protein</fullName>
    </submittedName>
</protein>